<dbReference type="AlphaFoldDB" id="A0A3L6Q4B1"/>
<reference evidence="2" key="1">
    <citation type="journal article" date="2019" name="Nat. Commun.">
        <title>The genome of broomcorn millet.</title>
        <authorList>
            <person name="Zou C."/>
            <person name="Miki D."/>
            <person name="Li D."/>
            <person name="Tang Q."/>
            <person name="Xiao L."/>
            <person name="Rajput S."/>
            <person name="Deng P."/>
            <person name="Jia W."/>
            <person name="Huang R."/>
            <person name="Zhang M."/>
            <person name="Sun Y."/>
            <person name="Hu J."/>
            <person name="Fu X."/>
            <person name="Schnable P.S."/>
            <person name="Li F."/>
            <person name="Zhang H."/>
            <person name="Feng B."/>
            <person name="Zhu X."/>
            <person name="Liu R."/>
            <person name="Schnable J.C."/>
            <person name="Zhu J.-K."/>
            <person name="Zhang H."/>
        </authorList>
    </citation>
    <scope>NUCLEOTIDE SEQUENCE [LARGE SCALE GENOMIC DNA]</scope>
</reference>
<evidence type="ECO:0000313" key="1">
    <source>
        <dbReference type="EMBL" id="RLM70284.1"/>
    </source>
</evidence>
<organism evidence="1 2">
    <name type="scientific">Panicum miliaceum</name>
    <name type="common">Proso millet</name>
    <name type="synonym">Broomcorn millet</name>
    <dbReference type="NCBI Taxonomy" id="4540"/>
    <lineage>
        <taxon>Eukaryota</taxon>
        <taxon>Viridiplantae</taxon>
        <taxon>Streptophyta</taxon>
        <taxon>Embryophyta</taxon>
        <taxon>Tracheophyta</taxon>
        <taxon>Spermatophyta</taxon>
        <taxon>Magnoliopsida</taxon>
        <taxon>Liliopsida</taxon>
        <taxon>Poales</taxon>
        <taxon>Poaceae</taxon>
        <taxon>PACMAD clade</taxon>
        <taxon>Panicoideae</taxon>
        <taxon>Panicodae</taxon>
        <taxon>Paniceae</taxon>
        <taxon>Panicinae</taxon>
        <taxon>Panicum</taxon>
        <taxon>Panicum sect. Panicum</taxon>
    </lineage>
</organism>
<keyword evidence="2" id="KW-1185">Reference proteome</keyword>
<comment type="caution">
    <text evidence="1">The sequence shown here is derived from an EMBL/GenBank/DDBJ whole genome shotgun (WGS) entry which is preliminary data.</text>
</comment>
<dbReference type="GO" id="GO:0030246">
    <property type="term" value="F:carbohydrate binding"/>
    <property type="evidence" value="ECO:0007669"/>
    <property type="project" value="UniProtKB-KW"/>
</dbReference>
<dbReference type="Gene3D" id="3.30.200.20">
    <property type="entry name" value="Phosphorylase Kinase, domain 1"/>
    <property type="match status" value="1"/>
</dbReference>
<dbReference type="GO" id="GO:0016301">
    <property type="term" value="F:kinase activity"/>
    <property type="evidence" value="ECO:0007669"/>
    <property type="project" value="UniProtKB-KW"/>
</dbReference>
<proteinExistence type="predicted"/>
<accession>A0A3L6Q4B1</accession>
<sequence>MAIAPTLLATAQALPRRFCHVPIVEPAIILKKFSSKLNKLSEMNPDASRGSKLSLLSTLPDELTAEFLKDTTDRFSPKQKLGQGTFGTIYKDIGGIVRVSLSSQEVIMRCGWPGFRLPVAARLERRPAEASEHGSVRQMWTDEHIASKYSSLDAVTLQNVKT</sequence>
<dbReference type="EMBL" id="PQIB02000014">
    <property type="protein sequence ID" value="RLM70284.1"/>
    <property type="molecule type" value="Genomic_DNA"/>
</dbReference>
<gene>
    <name evidence="1" type="ORF">C2845_PM17G06630</name>
</gene>
<dbReference type="Proteomes" id="UP000275267">
    <property type="component" value="Unassembled WGS sequence"/>
</dbReference>
<protein>
    <submittedName>
        <fullName evidence="1">G-type lectin S-receptor-like serine/threonine-protein kinase</fullName>
    </submittedName>
</protein>
<evidence type="ECO:0000313" key="2">
    <source>
        <dbReference type="Proteomes" id="UP000275267"/>
    </source>
</evidence>
<dbReference type="STRING" id="4540.A0A3L6Q4B1"/>
<name>A0A3L6Q4B1_PANMI</name>